<proteinExistence type="predicted"/>
<protein>
    <submittedName>
        <fullName evidence="2">Uncharacterized protein</fullName>
    </submittedName>
</protein>
<evidence type="ECO:0000313" key="2">
    <source>
        <dbReference type="EMBL" id="QHT39219.1"/>
    </source>
</evidence>
<reference evidence="2" key="1">
    <citation type="journal article" date="2020" name="Nature">
        <title>Giant virus diversity and host interactions through global metagenomics.</title>
        <authorList>
            <person name="Schulz F."/>
            <person name="Roux S."/>
            <person name="Paez-Espino D."/>
            <person name="Jungbluth S."/>
            <person name="Walsh D.A."/>
            <person name="Denef V.J."/>
            <person name="McMahon K.D."/>
            <person name="Konstantinidis K.T."/>
            <person name="Eloe-Fadrosh E.A."/>
            <person name="Kyrpides N.C."/>
            <person name="Woyke T."/>
        </authorList>
    </citation>
    <scope>NUCLEOTIDE SEQUENCE</scope>
    <source>
        <strain evidence="2">GVMAG-S-ERX556126-94</strain>
    </source>
</reference>
<keyword evidence="1" id="KW-1133">Transmembrane helix</keyword>
<dbReference type="AlphaFoldDB" id="A0A6C0FFK1"/>
<dbReference type="EMBL" id="MN738839">
    <property type="protein sequence ID" value="QHT39219.1"/>
    <property type="molecule type" value="Genomic_DNA"/>
</dbReference>
<accession>A0A6C0FFK1</accession>
<sequence length="101" mass="11798">MESLITLFSIFILCVFMYAYIRMDQINKDYPTSCNILYMPRQDNTVKNRLPHMEVLDHEEHDSKFKLAQFSTLPQGVSEIEQLMPSLNRRHDSVSMVEIGG</sequence>
<organism evidence="2">
    <name type="scientific">viral metagenome</name>
    <dbReference type="NCBI Taxonomy" id="1070528"/>
    <lineage>
        <taxon>unclassified sequences</taxon>
        <taxon>metagenomes</taxon>
        <taxon>organismal metagenomes</taxon>
    </lineage>
</organism>
<feature type="transmembrane region" description="Helical" evidence="1">
    <location>
        <begin position="6"/>
        <end position="21"/>
    </location>
</feature>
<name>A0A6C0FFK1_9ZZZZ</name>
<keyword evidence="1" id="KW-0812">Transmembrane</keyword>
<evidence type="ECO:0000256" key="1">
    <source>
        <dbReference type="SAM" id="Phobius"/>
    </source>
</evidence>
<keyword evidence="1" id="KW-0472">Membrane</keyword>